<dbReference type="Proteomes" id="UP000575068">
    <property type="component" value="Unassembled WGS sequence"/>
</dbReference>
<dbReference type="EMBL" id="JACHOV010000002">
    <property type="protein sequence ID" value="MBB4640266.1"/>
    <property type="molecule type" value="Genomic_DNA"/>
</dbReference>
<dbReference type="Gene3D" id="3.40.50.720">
    <property type="entry name" value="NAD(P)-binding Rossmann-like Domain"/>
    <property type="match status" value="1"/>
</dbReference>
<dbReference type="InterPro" id="IPR013328">
    <property type="entry name" value="6PGD_dom2"/>
</dbReference>
<accession>A0A840HRU4</accession>
<organism evidence="5 6">
    <name type="scientific">Rhizorhapis suberifaciens</name>
    <name type="common">corky root of lettuce</name>
    <dbReference type="NCBI Taxonomy" id="13656"/>
    <lineage>
        <taxon>Bacteria</taxon>
        <taxon>Pseudomonadati</taxon>
        <taxon>Pseudomonadota</taxon>
        <taxon>Alphaproteobacteria</taxon>
        <taxon>Sphingomonadales</taxon>
        <taxon>Sphingomonadaceae</taxon>
        <taxon>Rhizorhapis</taxon>
    </lineage>
</organism>
<evidence type="ECO:0000313" key="5">
    <source>
        <dbReference type="EMBL" id="MBB4640266.1"/>
    </source>
</evidence>
<keyword evidence="6" id="KW-1185">Reference proteome</keyword>
<dbReference type="RefSeq" id="WP_184474125.1">
    <property type="nucleotide sequence ID" value="NZ_JACHOV010000002.1"/>
</dbReference>
<dbReference type="InterPro" id="IPR008927">
    <property type="entry name" value="6-PGluconate_DH-like_C_sf"/>
</dbReference>
<proteinExistence type="predicted"/>
<dbReference type="InterPro" id="IPR036291">
    <property type="entry name" value="NAD(P)-bd_dom_sf"/>
</dbReference>
<feature type="domain" description="Phosphogluconate dehydrogenase NAD-binding putative C-terminal" evidence="4">
    <location>
        <begin position="199"/>
        <end position="269"/>
    </location>
</feature>
<keyword evidence="1" id="KW-0560">Oxidoreductase</keyword>
<sequence>MALLPHHIAFVGYGEASQAFVEGCGSALSAQARAYDVKTDAAETREAKRFDYDRGGVRGCDSLAEAVDGAQLILSLVTADEAQKAARQVARHIPPGAIFCDMNSVAPETKLANAAVIEAADAHYVDVAVMSPVHPALNNVPLLLAGPRSGQALEILKSLGFTKLRVIEGEVGRASAIKMIRSVMVKGLEALTTECVLAARRAGVYDEVIASLNASWPGTDWGEKADYNLDRMMIHGLRRAAEMEEVAKTLESLGTGATLTYGTIERQRAIGLMDVSSPPQGLSQKIDHILERMTRE</sequence>
<dbReference type="GO" id="GO:0016491">
    <property type="term" value="F:oxidoreductase activity"/>
    <property type="evidence" value="ECO:0007669"/>
    <property type="project" value="UniProtKB-KW"/>
</dbReference>
<dbReference type="Pfam" id="PF03446">
    <property type="entry name" value="NAD_binding_2"/>
    <property type="match status" value="1"/>
</dbReference>
<feature type="active site" evidence="2">
    <location>
        <position position="178"/>
    </location>
</feature>
<dbReference type="InterPro" id="IPR015815">
    <property type="entry name" value="HIBADH-related"/>
</dbReference>
<dbReference type="Pfam" id="PF09130">
    <property type="entry name" value="DUF1932"/>
    <property type="match status" value="1"/>
</dbReference>
<evidence type="ECO:0000256" key="2">
    <source>
        <dbReference type="PIRSR" id="PIRSR000103-1"/>
    </source>
</evidence>
<evidence type="ECO:0000259" key="4">
    <source>
        <dbReference type="Pfam" id="PF09130"/>
    </source>
</evidence>
<protein>
    <submittedName>
        <fullName evidence="5">3-hydroxyisobutyrate dehydrogenase-like beta-hydroxyacid dehydrogenase</fullName>
    </submittedName>
</protein>
<evidence type="ECO:0000259" key="3">
    <source>
        <dbReference type="Pfam" id="PF03446"/>
    </source>
</evidence>
<feature type="domain" description="6-phosphogluconate dehydrogenase NADP-binding" evidence="3">
    <location>
        <begin position="8"/>
        <end position="143"/>
    </location>
</feature>
<dbReference type="GO" id="GO:0050661">
    <property type="term" value="F:NADP binding"/>
    <property type="evidence" value="ECO:0007669"/>
    <property type="project" value="InterPro"/>
</dbReference>
<dbReference type="AlphaFoldDB" id="A0A840HRU4"/>
<name>A0A840HRU4_9SPHN</name>
<comment type="caution">
    <text evidence="5">The sequence shown here is derived from an EMBL/GenBank/DDBJ whole genome shotgun (WGS) entry which is preliminary data.</text>
</comment>
<gene>
    <name evidence="5" type="ORF">HNQ99_000554</name>
</gene>
<dbReference type="InterPro" id="IPR006115">
    <property type="entry name" value="6PGDH_NADP-bd"/>
</dbReference>
<dbReference type="PIRSF" id="PIRSF000103">
    <property type="entry name" value="HIBADH"/>
    <property type="match status" value="1"/>
</dbReference>
<dbReference type="SUPFAM" id="SSF51735">
    <property type="entry name" value="NAD(P)-binding Rossmann-fold domains"/>
    <property type="match status" value="1"/>
</dbReference>
<reference evidence="5 6" key="1">
    <citation type="submission" date="2020-08" db="EMBL/GenBank/DDBJ databases">
        <title>Genomic Encyclopedia of Type Strains, Phase IV (KMG-IV): sequencing the most valuable type-strain genomes for metagenomic binning, comparative biology and taxonomic classification.</title>
        <authorList>
            <person name="Goeker M."/>
        </authorList>
    </citation>
    <scope>NUCLEOTIDE SEQUENCE [LARGE SCALE GENOMIC DNA]</scope>
    <source>
        <strain evidence="5 6">DSM 7465</strain>
    </source>
</reference>
<evidence type="ECO:0000313" key="6">
    <source>
        <dbReference type="Proteomes" id="UP000575068"/>
    </source>
</evidence>
<dbReference type="SUPFAM" id="SSF48179">
    <property type="entry name" value="6-phosphogluconate dehydrogenase C-terminal domain-like"/>
    <property type="match status" value="1"/>
</dbReference>
<dbReference type="InterPro" id="IPR015814">
    <property type="entry name" value="Pgluconate_DH_NAD-bd_C"/>
</dbReference>
<dbReference type="Gene3D" id="1.10.1040.10">
    <property type="entry name" value="N-(1-d-carboxylethyl)-l-norvaline Dehydrogenase, domain 2"/>
    <property type="match status" value="1"/>
</dbReference>
<evidence type="ECO:0000256" key="1">
    <source>
        <dbReference type="ARBA" id="ARBA00023002"/>
    </source>
</evidence>